<name>A0ACC2WSR9_9TREE</name>
<evidence type="ECO:0000313" key="2">
    <source>
        <dbReference type="Proteomes" id="UP001230649"/>
    </source>
</evidence>
<dbReference type="EMBL" id="JASBWS010000009">
    <property type="protein sequence ID" value="KAJ9114365.1"/>
    <property type="molecule type" value="Genomic_DNA"/>
</dbReference>
<sequence>MSTFSQSFRTRDAAAQVSSETLERPAWLVNQKPSPNFNVLCRLFESLRDKPQKRRDQIVSMIQQWRDNVGPDLYPFFRLLLPERDRERATYGLKETALAKCYVEVLGLDPKTEAGHRLIHWKQPRPGDEATGDFPSVCYEAIKLRKSPTQKAGLTVDGVNTLLDKLHTCRDKKDHVKIVDMIMQELSAEQQRWVIRIILKGTASSYRSPTVFSLTPFTTDLKAGVREKTVLGAFHPQAIELFNVSSDLKRVCWTLADPHARLNDKEAEVTLNRAFLPQLCKRLGSTDLASVVKMVQHKPFLIEEKMDGERIQLHKKGNEYKYISRKGHDYSYLYGEHVGAGTLTPYIHNAFESNVENCILDGEMLVWDPLLEKYLAFGTLKSAALDTSQQEDAPRPCFKVFDILMLNGNCLTSFTLRKRHEVLFSKKGEYRVFQPVQGRLELADVWEGKVASDIKDRLEWVMENRGEGLVIKNPLSAYDLNGRSEQWVKVKPEYADELGENMDVFVLGGWWGKGSRGGKISSLLFGLRNEQEKEYEGQQPTFTTFGRAGGGLSFSDHKWLEDKHGRHFIPFDRKKPPPWINFGPVGNDDKPDVYIRPEHSFVIEIKASEITPAAGLTLRFPRVKYIKHDRASKSTKTTHDGDDGDGASEEKIWNAWDSTATISSSYAGQQVTDAVEKDIFGGKVFHIVRGNKEFDKKHLEQLVVKYGGDFCQKRTEDNDATIISSVDTMPVVKGQIRKGLTVLRPEWLIESIKRERMLPLIKELVLSANEETRNGRFFNKTRQDMDEPSNGSSDDDMELQDSQVDGEKPLDADDDSGSERKHKAPFEPPEDIDLGDDKWTLRNIKADRVIHDSDSELESDPESESDDILPEDDLNAEKTAEPAPEDESESEEKEPRFVPEDPPAIAPVEPRDSAEPGSANGAASSQPDIASPHTPLGVRISVSSPSDAKPSSPTNKMGESDTDDKYDDTKVNSHLAKQATPLTLILTLSSSSAIYITSRVFYLDTNENAAKYGLSPADGVDDDPLQDFSDGIEENGGRVTDDLYDSKLTHIVCSGPERYEALVRATAEFVRRLSVVLRPAANIADPTQAA</sequence>
<protein>
    <submittedName>
        <fullName evidence="1">Uncharacterized protein</fullName>
    </submittedName>
</protein>
<organism evidence="1 2">
    <name type="scientific">Naganishia adeliensis</name>
    <dbReference type="NCBI Taxonomy" id="92952"/>
    <lineage>
        <taxon>Eukaryota</taxon>
        <taxon>Fungi</taxon>
        <taxon>Dikarya</taxon>
        <taxon>Basidiomycota</taxon>
        <taxon>Agaricomycotina</taxon>
        <taxon>Tremellomycetes</taxon>
        <taxon>Filobasidiales</taxon>
        <taxon>Filobasidiaceae</taxon>
        <taxon>Naganishia</taxon>
    </lineage>
</organism>
<comment type="caution">
    <text evidence="1">The sequence shown here is derived from an EMBL/GenBank/DDBJ whole genome shotgun (WGS) entry which is preliminary data.</text>
</comment>
<keyword evidence="2" id="KW-1185">Reference proteome</keyword>
<reference evidence="1" key="1">
    <citation type="submission" date="2023-04" db="EMBL/GenBank/DDBJ databases">
        <title>Draft Genome sequencing of Naganishia species isolated from polar environments using Oxford Nanopore Technology.</title>
        <authorList>
            <person name="Leo P."/>
            <person name="Venkateswaran K."/>
        </authorList>
    </citation>
    <scope>NUCLEOTIDE SEQUENCE</scope>
    <source>
        <strain evidence="1">MNA-CCFEE 5262</strain>
    </source>
</reference>
<gene>
    <name evidence="1" type="ORF">QFC20_001508</name>
</gene>
<accession>A0ACC2WSR9</accession>
<dbReference type="Proteomes" id="UP001230649">
    <property type="component" value="Unassembled WGS sequence"/>
</dbReference>
<proteinExistence type="predicted"/>
<evidence type="ECO:0000313" key="1">
    <source>
        <dbReference type="EMBL" id="KAJ9114365.1"/>
    </source>
</evidence>